<dbReference type="RefSeq" id="WP_085144391.1">
    <property type="nucleotide sequence ID" value="NZ_JACKUA010000004.1"/>
</dbReference>
<name>A0A1X2FBW3_9MYCO</name>
<proteinExistence type="predicted"/>
<dbReference type="InterPro" id="IPR014543">
    <property type="entry name" value="UCP028291"/>
</dbReference>
<gene>
    <name evidence="1" type="ORF">AWC31_00600</name>
</gene>
<dbReference type="OrthoDB" id="9806511at2"/>
<comment type="caution">
    <text evidence="1">The sequence shown here is derived from an EMBL/GenBank/DDBJ whole genome shotgun (WGS) entry which is preliminary data.</text>
</comment>
<accession>A0A1X2FBW3</accession>
<dbReference type="Gene3D" id="3.30.310.50">
    <property type="entry name" value="Alpha-D-phosphohexomutase, C-terminal domain"/>
    <property type="match status" value="1"/>
</dbReference>
<protein>
    <submittedName>
        <fullName evidence="1">Uncharacterized protein</fullName>
    </submittedName>
</protein>
<dbReference type="Proteomes" id="UP000193964">
    <property type="component" value="Unassembled WGS sequence"/>
</dbReference>
<evidence type="ECO:0000313" key="1">
    <source>
        <dbReference type="EMBL" id="ORX15922.1"/>
    </source>
</evidence>
<sequence>MATRVAHLATDTPDRYLRQMRRHAQMFASRVGRPSRLHTAGAQASAALDVRVECTGGNATITFNPRGRCRLHAEGTQLVIRVDNDDEAGLRQITHIVTPDIARFSGGILRPVWTSIGGPDTLDHRRS</sequence>
<dbReference type="EMBL" id="LQQA01000012">
    <property type="protein sequence ID" value="ORX15922.1"/>
    <property type="molecule type" value="Genomic_DNA"/>
</dbReference>
<dbReference type="Pfam" id="PF09981">
    <property type="entry name" value="DUF2218"/>
    <property type="match status" value="1"/>
</dbReference>
<organism evidence="1 2">
    <name type="scientific">Mycolicibacterium wolinskyi</name>
    <dbReference type="NCBI Taxonomy" id="59750"/>
    <lineage>
        <taxon>Bacteria</taxon>
        <taxon>Bacillati</taxon>
        <taxon>Actinomycetota</taxon>
        <taxon>Actinomycetes</taxon>
        <taxon>Mycobacteriales</taxon>
        <taxon>Mycobacteriaceae</taxon>
        <taxon>Mycolicibacterium</taxon>
    </lineage>
</organism>
<evidence type="ECO:0000313" key="2">
    <source>
        <dbReference type="Proteomes" id="UP000193964"/>
    </source>
</evidence>
<dbReference type="AlphaFoldDB" id="A0A1X2FBW3"/>
<reference evidence="1 2" key="1">
    <citation type="submission" date="2016-01" db="EMBL/GenBank/DDBJ databases">
        <title>The new phylogeny of the genus Mycobacterium.</title>
        <authorList>
            <person name="Tarcisio F."/>
            <person name="Conor M."/>
            <person name="Antonella G."/>
            <person name="Elisabetta G."/>
            <person name="Giulia F.S."/>
            <person name="Sara T."/>
            <person name="Anna F."/>
            <person name="Clotilde B."/>
            <person name="Roberto B."/>
            <person name="Veronica D.S."/>
            <person name="Fabio R."/>
            <person name="Monica P."/>
            <person name="Olivier J."/>
            <person name="Enrico T."/>
            <person name="Nicola S."/>
        </authorList>
    </citation>
    <scope>NUCLEOTIDE SEQUENCE [LARGE SCALE GENOMIC DNA]</scope>
    <source>
        <strain evidence="1 2">ATCC 700010</strain>
    </source>
</reference>